<organism evidence="1 2">
    <name type="scientific">Leucogyrophana mollusca</name>
    <dbReference type="NCBI Taxonomy" id="85980"/>
    <lineage>
        <taxon>Eukaryota</taxon>
        <taxon>Fungi</taxon>
        <taxon>Dikarya</taxon>
        <taxon>Basidiomycota</taxon>
        <taxon>Agaricomycotina</taxon>
        <taxon>Agaricomycetes</taxon>
        <taxon>Agaricomycetidae</taxon>
        <taxon>Boletales</taxon>
        <taxon>Boletales incertae sedis</taxon>
        <taxon>Leucogyrophana</taxon>
    </lineage>
</organism>
<dbReference type="Proteomes" id="UP000790709">
    <property type="component" value="Unassembled WGS sequence"/>
</dbReference>
<gene>
    <name evidence="1" type="ORF">BV22DRAFT_1038893</name>
</gene>
<sequence>MGRPLFSKAFQTAPAVREPETPCPYEKWSYLNAFNPDSDEFFENEHAVYEDCLGPAVIPTSEDEEEREERDMMVIRVGTSSPTSSEESLSDGASPMADGPEDPAHLIANAYRDLRQAEDESDMLVDTGARVQLARRVVPTEVRWGTESMLQHPLVADESSLPALVPTRPLRQRISSVSQNRGTVTHHEYARRTGGLPRTSDSAPVPVPVTRSRRTTSGDDFFASSPNSRTPSTPPSRQMHFTPSPPPTVTPRLYSWSSRHSTLSSSPSVGASPLTNANARMSYTHISPTLIRVRNVMT</sequence>
<comment type="caution">
    <text evidence="1">The sequence shown here is derived from an EMBL/GenBank/DDBJ whole genome shotgun (WGS) entry which is preliminary data.</text>
</comment>
<evidence type="ECO:0000313" key="1">
    <source>
        <dbReference type="EMBL" id="KAH7921229.1"/>
    </source>
</evidence>
<reference evidence="1" key="1">
    <citation type="journal article" date="2021" name="New Phytol.">
        <title>Evolutionary innovations through gain and loss of genes in the ectomycorrhizal Boletales.</title>
        <authorList>
            <person name="Wu G."/>
            <person name="Miyauchi S."/>
            <person name="Morin E."/>
            <person name="Kuo A."/>
            <person name="Drula E."/>
            <person name="Varga T."/>
            <person name="Kohler A."/>
            <person name="Feng B."/>
            <person name="Cao Y."/>
            <person name="Lipzen A."/>
            <person name="Daum C."/>
            <person name="Hundley H."/>
            <person name="Pangilinan J."/>
            <person name="Johnson J."/>
            <person name="Barry K."/>
            <person name="LaButti K."/>
            <person name="Ng V."/>
            <person name="Ahrendt S."/>
            <person name="Min B."/>
            <person name="Choi I.G."/>
            <person name="Park H."/>
            <person name="Plett J.M."/>
            <person name="Magnuson J."/>
            <person name="Spatafora J.W."/>
            <person name="Nagy L.G."/>
            <person name="Henrissat B."/>
            <person name="Grigoriev I.V."/>
            <person name="Yang Z.L."/>
            <person name="Xu J."/>
            <person name="Martin F.M."/>
        </authorList>
    </citation>
    <scope>NUCLEOTIDE SEQUENCE</scope>
    <source>
        <strain evidence="1">KUC20120723A-06</strain>
    </source>
</reference>
<accession>A0ACB8B7J7</accession>
<dbReference type="EMBL" id="MU266536">
    <property type="protein sequence ID" value="KAH7921229.1"/>
    <property type="molecule type" value="Genomic_DNA"/>
</dbReference>
<name>A0ACB8B7J7_9AGAM</name>
<protein>
    <submittedName>
        <fullName evidence="1">Uncharacterized protein</fullName>
    </submittedName>
</protein>
<proteinExistence type="predicted"/>
<keyword evidence="2" id="KW-1185">Reference proteome</keyword>
<evidence type="ECO:0000313" key="2">
    <source>
        <dbReference type="Proteomes" id="UP000790709"/>
    </source>
</evidence>